<dbReference type="InterPro" id="IPR008309">
    <property type="entry name" value="YdbL"/>
</dbReference>
<evidence type="ECO:0000313" key="2">
    <source>
        <dbReference type="EMBL" id="CAG37818.1"/>
    </source>
</evidence>
<dbReference type="Pfam" id="PF07027">
    <property type="entry name" value="DUF1318"/>
    <property type="match status" value="1"/>
</dbReference>
<keyword evidence="3" id="KW-1185">Reference proteome</keyword>
<dbReference type="Proteomes" id="UP000000602">
    <property type="component" value="Chromosome"/>
</dbReference>
<dbReference type="EMBL" id="CR522870">
    <property type="protein sequence ID" value="CAG37818.1"/>
    <property type="molecule type" value="Genomic_DNA"/>
</dbReference>
<dbReference type="HOGENOM" id="CLU_146585_0_1_7"/>
<organism evidence="2 3">
    <name type="scientific">Desulfotalea psychrophila (strain LSv54 / DSM 12343)</name>
    <dbReference type="NCBI Taxonomy" id="177439"/>
    <lineage>
        <taxon>Bacteria</taxon>
        <taxon>Pseudomonadati</taxon>
        <taxon>Thermodesulfobacteriota</taxon>
        <taxon>Desulfobulbia</taxon>
        <taxon>Desulfobulbales</taxon>
        <taxon>Desulfocapsaceae</taxon>
        <taxon>Desulfotalea</taxon>
    </lineage>
</organism>
<dbReference type="eggNOG" id="COG3784">
    <property type="taxonomic scope" value="Bacteria"/>
</dbReference>
<protein>
    <recommendedName>
        <fullName evidence="4">DUF1318 domain-containing protein</fullName>
    </recommendedName>
</protein>
<dbReference type="STRING" id="177439.DP3089"/>
<dbReference type="KEGG" id="dps:DP3089"/>
<sequence length="149" mass="16864">MIISLAISIRSKKSKLKIIRRFFMQSLRQNFSYLFLLCCLVLASSPSQAASAQDIQNRMRTRIPAITDLKDLGIVGESNRGLLEYRSQKRTHAAIVTAENKDRQLVYRAIGKQQGVSPNLVGKRRAITIAERGTKGHIFQNANGSWYRK</sequence>
<gene>
    <name evidence="2" type="ordered locus">DP3089</name>
</gene>
<name>Q6AIL2_DESPS</name>
<proteinExistence type="predicted"/>
<feature type="signal peptide" evidence="1">
    <location>
        <begin position="1"/>
        <end position="49"/>
    </location>
</feature>
<accession>Q6AIL2</accession>
<evidence type="ECO:0000313" key="3">
    <source>
        <dbReference type="Proteomes" id="UP000000602"/>
    </source>
</evidence>
<keyword evidence="1" id="KW-0732">Signal</keyword>
<dbReference type="AlphaFoldDB" id="Q6AIL2"/>
<evidence type="ECO:0000256" key="1">
    <source>
        <dbReference type="SAM" id="SignalP"/>
    </source>
</evidence>
<reference evidence="3" key="1">
    <citation type="journal article" date="2004" name="Environ. Microbiol.">
        <title>The genome of Desulfotalea psychrophila, a sulfate-reducing bacterium from permanently cold Arctic sediments.</title>
        <authorList>
            <person name="Rabus R."/>
            <person name="Ruepp A."/>
            <person name="Frickey T."/>
            <person name="Rattei T."/>
            <person name="Fartmann B."/>
            <person name="Stark M."/>
            <person name="Bauer M."/>
            <person name="Zibat A."/>
            <person name="Lombardot T."/>
            <person name="Becker I."/>
            <person name="Amann J."/>
            <person name="Gellner K."/>
            <person name="Teeling H."/>
            <person name="Leuschner W.D."/>
            <person name="Gloeckner F.-O."/>
            <person name="Lupas A.N."/>
            <person name="Amann R."/>
            <person name="Klenk H.-P."/>
        </authorList>
    </citation>
    <scope>NUCLEOTIDE SEQUENCE [LARGE SCALE GENOMIC DNA]</scope>
    <source>
        <strain evidence="3">DSM 12343 / LSv54</strain>
    </source>
</reference>
<evidence type="ECO:0008006" key="4">
    <source>
        <dbReference type="Google" id="ProtNLM"/>
    </source>
</evidence>
<feature type="chain" id="PRO_5004270357" description="DUF1318 domain-containing protein" evidence="1">
    <location>
        <begin position="50"/>
        <end position="149"/>
    </location>
</feature>